<feature type="region of interest" description="Disordered" evidence="1">
    <location>
        <begin position="99"/>
        <end position="138"/>
    </location>
</feature>
<sequence length="138" mass="14870">MEHLGSRAWAEVRWLYAAAAEHRREEPGELHGLPIRLATVSVSAEALPAPGRLGRGVEAERKGEGLVPRGPAAPRRRGGVGAAGHGEELVKKVVLRPLRRRLPGHASGRGARPSLRRRQPPARSLSGCRRRPGTEAVC</sequence>
<evidence type="ECO:0000256" key="1">
    <source>
        <dbReference type="SAM" id="MobiDB-lite"/>
    </source>
</evidence>
<protein>
    <submittedName>
        <fullName evidence="2">Uncharacterized protein</fullName>
    </submittedName>
</protein>
<feature type="region of interest" description="Disordered" evidence="1">
    <location>
        <begin position="53"/>
        <end position="85"/>
    </location>
</feature>
<reference evidence="2" key="1">
    <citation type="submission" date="2014-09" db="EMBL/GenBank/DDBJ databases">
        <authorList>
            <person name="Magalhaes I.L.F."/>
            <person name="Oliveira U."/>
            <person name="Santos F.R."/>
            <person name="Vidigal T.H.D.A."/>
            <person name="Brescovit A.D."/>
            <person name="Santos A.J."/>
        </authorList>
    </citation>
    <scope>NUCLEOTIDE SEQUENCE</scope>
    <source>
        <tissue evidence="2">Shoot tissue taken approximately 20 cm above the soil surface</tissue>
    </source>
</reference>
<dbReference type="EMBL" id="GBRH01177981">
    <property type="protein sequence ID" value="JAE19915.1"/>
    <property type="molecule type" value="Transcribed_RNA"/>
</dbReference>
<name>A0A0A9G4A8_ARUDO</name>
<proteinExistence type="predicted"/>
<reference evidence="2" key="2">
    <citation type="journal article" date="2015" name="Data Brief">
        <title>Shoot transcriptome of the giant reed, Arundo donax.</title>
        <authorList>
            <person name="Barrero R.A."/>
            <person name="Guerrero F.D."/>
            <person name="Moolhuijzen P."/>
            <person name="Goolsby J.A."/>
            <person name="Tidwell J."/>
            <person name="Bellgard S.E."/>
            <person name="Bellgard M.I."/>
        </authorList>
    </citation>
    <scope>NUCLEOTIDE SEQUENCE</scope>
    <source>
        <tissue evidence="2">Shoot tissue taken approximately 20 cm above the soil surface</tissue>
    </source>
</reference>
<dbReference type="AlphaFoldDB" id="A0A0A9G4A8"/>
<organism evidence="2">
    <name type="scientific">Arundo donax</name>
    <name type="common">Giant reed</name>
    <name type="synonym">Donax arundinaceus</name>
    <dbReference type="NCBI Taxonomy" id="35708"/>
    <lineage>
        <taxon>Eukaryota</taxon>
        <taxon>Viridiplantae</taxon>
        <taxon>Streptophyta</taxon>
        <taxon>Embryophyta</taxon>
        <taxon>Tracheophyta</taxon>
        <taxon>Spermatophyta</taxon>
        <taxon>Magnoliopsida</taxon>
        <taxon>Liliopsida</taxon>
        <taxon>Poales</taxon>
        <taxon>Poaceae</taxon>
        <taxon>PACMAD clade</taxon>
        <taxon>Arundinoideae</taxon>
        <taxon>Arundineae</taxon>
        <taxon>Arundo</taxon>
    </lineage>
</organism>
<accession>A0A0A9G4A8</accession>
<feature type="compositionally biased region" description="Basic and acidic residues" evidence="1">
    <location>
        <begin position="55"/>
        <end position="64"/>
    </location>
</feature>
<evidence type="ECO:0000313" key="2">
    <source>
        <dbReference type="EMBL" id="JAE19915.1"/>
    </source>
</evidence>